<evidence type="ECO:0000313" key="1">
    <source>
        <dbReference type="EMBL" id="KAK2873198.1"/>
    </source>
</evidence>
<evidence type="ECO:0000313" key="2">
    <source>
        <dbReference type="Proteomes" id="UP001187343"/>
    </source>
</evidence>
<organism evidence="1 2">
    <name type="scientific">Cirrhinus molitorella</name>
    <name type="common">mud carp</name>
    <dbReference type="NCBI Taxonomy" id="172907"/>
    <lineage>
        <taxon>Eukaryota</taxon>
        <taxon>Metazoa</taxon>
        <taxon>Chordata</taxon>
        <taxon>Craniata</taxon>
        <taxon>Vertebrata</taxon>
        <taxon>Euteleostomi</taxon>
        <taxon>Actinopterygii</taxon>
        <taxon>Neopterygii</taxon>
        <taxon>Teleostei</taxon>
        <taxon>Ostariophysi</taxon>
        <taxon>Cypriniformes</taxon>
        <taxon>Cyprinidae</taxon>
        <taxon>Labeoninae</taxon>
        <taxon>Labeonini</taxon>
        <taxon>Cirrhinus</taxon>
    </lineage>
</organism>
<sequence>MLKPGADSLLKSCNNTELTAHVSQLSEKSCTITAPLYHQTLMNKPAVFIENNYYENFTTNSRLKHGAAALLLYARRSRVVEVCVVATPRCAYVRAHVQRVVLSHCH</sequence>
<dbReference type="EMBL" id="JAUYZG010000022">
    <property type="protein sequence ID" value="KAK2873198.1"/>
    <property type="molecule type" value="Genomic_DNA"/>
</dbReference>
<keyword evidence="2" id="KW-1185">Reference proteome</keyword>
<reference evidence="1" key="1">
    <citation type="submission" date="2023-08" db="EMBL/GenBank/DDBJ databases">
        <title>Chromosome-level Genome Assembly of mud carp (Cirrhinus molitorella).</title>
        <authorList>
            <person name="Liu H."/>
        </authorList>
    </citation>
    <scope>NUCLEOTIDE SEQUENCE</scope>
    <source>
        <strain evidence="1">Prfri</strain>
        <tissue evidence="1">Muscle</tissue>
    </source>
</reference>
<proteinExistence type="predicted"/>
<protein>
    <submittedName>
        <fullName evidence="1">Uncharacterized protein</fullName>
    </submittedName>
</protein>
<comment type="caution">
    <text evidence="1">The sequence shown here is derived from an EMBL/GenBank/DDBJ whole genome shotgun (WGS) entry which is preliminary data.</text>
</comment>
<dbReference type="Proteomes" id="UP001187343">
    <property type="component" value="Unassembled WGS sequence"/>
</dbReference>
<accession>A0AA88TE23</accession>
<gene>
    <name evidence="1" type="ORF">Q8A67_023095</name>
</gene>
<dbReference type="AlphaFoldDB" id="A0AA88TE23"/>
<name>A0AA88TE23_9TELE</name>